<keyword evidence="2" id="KW-1185">Reference proteome</keyword>
<accession>A0AAV2G1G2</accession>
<dbReference type="Proteomes" id="UP001497516">
    <property type="component" value="Chromosome 7"/>
</dbReference>
<evidence type="ECO:0000313" key="2">
    <source>
        <dbReference type="Proteomes" id="UP001497516"/>
    </source>
</evidence>
<name>A0AAV2G1G2_9ROSI</name>
<dbReference type="EMBL" id="OZ034820">
    <property type="protein sequence ID" value="CAL1404072.1"/>
    <property type="molecule type" value="Genomic_DNA"/>
</dbReference>
<organism evidence="1 2">
    <name type="scientific">Linum trigynum</name>
    <dbReference type="NCBI Taxonomy" id="586398"/>
    <lineage>
        <taxon>Eukaryota</taxon>
        <taxon>Viridiplantae</taxon>
        <taxon>Streptophyta</taxon>
        <taxon>Embryophyta</taxon>
        <taxon>Tracheophyta</taxon>
        <taxon>Spermatophyta</taxon>
        <taxon>Magnoliopsida</taxon>
        <taxon>eudicotyledons</taxon>
        <taxon>Gunneridae</taxon>
        <taxon>Pentapetalae</taxon>
        <taxon>rosids</taxon>
        <taxon>fabids</taxon>
        <taxon>Malpighiales</taxon>
        <taxon>Linaceae</taxon>
        <taxon>Linum</taxon>
    </lineage>
</organism>
<protein>
    <submittedName>
        <fullName evidence="1">Uncharacterized protein</fullName>
    </submittedName>
</protein>
<reference evidence="1 2" key="1">
    <citation type="submission" date="2024-04" db="EMBL/GenBank/DDBJ databases">
        <authorList>
            <person name="Fracassetti M."/>
        </authorList>
    </citation>
    <scope>NUCLEOTIDE SEQUENCE [LARGE SCALE GENOMIC DNA]</scope>
</reference>
<gene>
    <name evidence="1" type="ORF">LTRI10_LOCUS43958</name>
</gene>
<proteinExistence type="predicted"/>
<evidence type="ECO:0000313" key="1">
    <source>
        <dbReference type="EMBL" id="CAL1404072.1"/>
    </source>
</evidence>
<dbReference type="AlphaFoldDB" id="A0AAV2G1G2"/>
<sequence>MLQKIQQHIDSVLTQTISTEGARLDGGRRRAIDSGQRVTRLDGRRRAADSGGCGHCLAGSEAWSGGLRHITGTKPRSALLCWVRAEVSVDLPRCWVRDDC</sequence>